<keyword evidence="9" id="KW-1003">Cell membrane</keyword>
<evidence type="ECO:0000256" key="5">
    <source>
        <dbReference type="ARBA" id="ARBA00022927"/>
    </source>
</evidence>
<proteinExistence type="inferred from homology"/>
<dbReference type="Proteomes" id="UP000178155">
    <property type="component" value="Unassembled WGS sequence"/>
</dbReference>
<keyword evidence="7 9" id="KW-0811">Translocation</keyword>
<evidence type="ECO:0000313" key="11">
    <source>
        <dbReference type="Proteomes" id="UP000178155"/>
    </source>
</evidence>
<evidence type="ECO:0000256" key="8">
    <source>
        <dbReference type="ARBA" id="ARBA00023136"/>
    </source>
</evidence>
<dbReference type="GO" id="GO:0005886">
    <property type="term" value="C:plasma membrane"/>
    <property type="evidence" value="ECO:0007669"/>
    <property type="project" value="UniProtKB-SubCell"/>
</dbReference>
<comment type="subcellular location">
    <subcellularLocation>
        <location evidence="9">Cell membrane</location>
        <topology evidence="9">Multi-pass membrane protein</topology>
    </subcellularLocation>
    <subcellularLocation>
        <location evidence="1">Membrane</location>
        <topology evidence="1">Multi-pass membrane protein</topology>
    </subcellularLocation>
</comment>
<dbReference type="AlphaFoldDB" id="A0A1F8HAF0"/>
<gene>
    <name evidence="10" type="ORF">A3I39_00110</name>
</gene>
<protein>
    <recommendedName>
        <fullName evidence="9">Protein-export membrane protein SecG</fullName>
    </recommendedName>
</protein>
<organism evidence="10 11">
    <name type="scientific">Candidatus Yanofskybacteria bacterium RIFCSPLOWO2_02_FULL_47_9b</name>
    <dbReference type="NCBI Taxonomy" id="1802708"/>
    <lineage>
        <taxon>Bacteria</taxon>
        <taxon>Candidatus Yanofskyibacteriota</taxon>
    </lineage>
</organism>
<feature type="transmembrane region" description="Helical" evidence="9">
    <location>
        <begin position="52"/>
        <end position="72"/>
    </location>
</feature>
<dbReference type="Pfam" id="PF03840">
    <property type="entry name" value="SecG"/>
    <property type="match status" value="1"/>
</dbReference>
<keyword evidence="3 9" id="KW-0813">Transport</keyword>
<evidence type="ECO:0000256" key="2">
    <source>
        <dbReference type="ARBA" id="ARBA00008445"/>
    </source>
</evidence>
<keyword evidence="4 9" id="KW-0812">Transmembrane</keyword>
<feature type="transmembrane region" description="Helical" evidence="9">
    <location>
        <begin position="7"/>
        <end position="25"/>
    </location>
</feature>
<accession>A0A1F8HAF0</accession>
<comment type="caution">
    <text evidence="10">The sequence shown here is derived from an EMBL/GenBank/DDBJ whole genome shotgun (WGS) entry which is preliminary data.</text>
</comment>
<evidence type="ECO:0000313" key="10">
    <source>
        <dbReference type="EMBL" id="OGN34575.1"/>
    </source>
</evidence>
<keyword evidence="8 9" id="KW-0472">Membrane</keyword>
<evidence type="ECO:0000256" key="4">
    <source>
        <dbReference type="ARBA" id="ARBA00022692"/>
    </source>
</evidence>
<evidence type="ECO:0000256" key="1">
    <source>
        <dbReference type="ARBA" id="ARBA00004141"/>
    </source>
</evidence>
<keyword evidence="6 9" id="KW-1133">Transmembrane helix</keyword>
<dbReference type="GO" id="GO:0015450">
    <property type="term" value="F:protein-transporting ATPase activity"/>
    <property type="evidence" value="ECO:0007669"/>
    <property type="project" value="UniProtKB-UniRule"/>
</dbReference>
<evidence type="ECO:0000256" key="9">
    <source>
        <dbReference type="RuleBase" id="RU365087"/>
    </source>
</evidence>
<comment type="similarity">
    <text evidence="2 9">Belongs to the SecG family.</text>
</comment>
<comment type="function">
    <text evidence="9">Involved in protein export. Participates in an early event of protein translocation.</text>
</comment>
<dbReference type="GO" id="GO:0009306">
    <property type="term" value="P:protein secretion"/>
    <property type="evidence" value="ECO:0007669"/>
    <property type="project" value="UniProtKB-UniRule"/>
</dbReference>
<dbReference type="InterPro" id="IPR004692">
    <property type="entry name" value="SecG"/>
</dbReference>
<evidence type="ECO:0000256" key="3">
    <source>
        <dbReference type="ARBA" id="ARBA00022448"/>
    </source>
</evidence>
<name>A0A1F8HAF0_9BACT</name>
<evidence type="ECO:0000256" key="7">
    <source>
        <dbReference type="ARBA" id="ARBA00023010"/>
    </source>
</evidence>
<reference evidence="10 11" key="1">
    <citation type="journal article" date="2016" name="Nat. Commun.">
        <title>Thousands of microbial genomes shed light on interconnected biogeochemical processes in an aquifer system.</title>
        <authorList>
            <person name="Anantharaman K."/>
            <person name="Brown C.T."/>
            <person name="Hug L.A."/>
            <person name="Sharon I."/>
            <person name="Castelle C.J."/>
            <person name="Probst A.J."/>
            <person name="Thomas B.C."/>
            <person name="Singh A."/>
            <person name="Wilkins M.J."/>
            <person name="Karaoz U."/>
            <person name="Brodie E.L."/>
            <person name="Williams K.H."/>
            <person name="Hubbard S.S."/>
            <person name="Banfield J.F."/>
        </authorList>
    </citation>
    <scope>NUCLEOTIDE SEQUENCE [LARGE SCALE GENOMIC DNA]</scope>
</reference>
<dbReference type="NCBIfam" id="TIGR00810">
    <property type="entry name" value="secG"/>
    <property type="match status" value="1"/>
</dbReference>
<dbReference type="EMBL" id="MGKW01000005">
    <property type="protein sequence ID" value="OGN34575.1"/>
    <property type="molecule type" value="Genomic_DNA"/>
</dbReference>
<sequence>MAILTKIIPYIQIVLSALLIGGILLQQRGSGLSSTFGGSGMEYSTKRGAEKIIYYATIVIAALFIIASIIAVRLA</sequence>
<keyword evidence="5 9" id="KW-0653">Protein transport</keyword>
<evidence type="ECO:0000256" key="6">
    <source>
        <dbReference type="ARBA" id="ARBA00022989"/>
    </source>
</evidence>